<gene>
    <name evidence="1" type="ORF">UU14_C0005G0083</name>
</gene>
<reference evidence="1 2" key="1">
    <citation type="journal article" date="2015" name="Nature">
        <title>rRNA introns, odd ribosomes, and small enigmatic genomes across a large radiation of phyla.</title>
        <authorList>
            <person name="Brown C.T."/>
            <person name="Hug L.A."/>
            <person name="Thomas B.C."/>
            <person name="Sharon I."/>
            <person name="Castelle C.J."/>
            <person name="Singh A."/>
            <person name="Wilkins M.J."/>
            <person name="Williams K.H."/>
            <person name="Banfield J.F."/>
        </authorList>
    </citation>
    <scope>NUCLEOTIDE SEQUENCE [LARGE SCALE GENOMIC DNA]</scope>
</reference>
<name>A0A0G0VKS9_9BACT</name>
<dbReference type="Proteomes" id="UP000034664">
    <property type="component" value="Unassembled WGS sequence"/>
</dbReference>
<comment type="caution">
    <text evidence="1">The sequence shown here is derived from an EMBL/GenBank/DDBJ whole genome shotgun (WGS) entry which is preliminary data.</text>
</comment>
<sequence length="48" mass="5597">MNKQLVVSYLQKEYPKKNIICIPEENPNEIICEIDPTEITLIIVPQLQ</sequence>
<organism evidence="1 2">
    <name type="scientific">Candidatus Roizmanbacteria bacterium GW2011_GWB1_40_7</name>
    <dbReference type="NCBI Taxonomy" id="1618482"/>
    <lineage>
        <taxon>Bacteria</taxon>
        <taxon>Candidatus Roizmaniibacteriota</taxon>
    </lineage>
</organism>
<protein>
    <submittedName>
        <fullName evidence="1">Uncharacterized protein</fullName>
    </submittedName>
</protein>
<accession>A0A0G0VKS9</accession>
<evidence type="ECO:0000313" key="2">
    <source>
        <dbReference type="Proteomes" id="UP000034664"/>
    </source>
</evidence>
<dbReference type="EMBL" id="LBZM01000005">
    <property type="protein sequence ID" value="KKR72515.1"/>
    <property type="molecule type" value="Genomic_DNA"/>
</dbReference>
<dbReference type="AlphaFoldDB" id="A0A0G0VKS9"/>
<evidence type="ECO:0000313" key="1">
    <source>
        <dbReference type="EMBL" id="KKR72515.1"/>
    </source>
</evidence>
<proteinExistence type="predicted"/>